<dbReference type="PROSITE" id="PS50887">
    <property type="entry name" value="GGDEF"/>
    <property type="match status" value="1"/>
</dbReference>
<dbReference type="EMBL" id="QXQA01000004">
    <property type="protein sequence ID" value="RIX53408.1"/>
    <property type="molecule type" value="Genomic_DNA"/>
</dbReference>
<dbReference type="InterPro" id="IPR050469">
    <property type="entry name" value="Diguanylate_Cyclase"/>
</dbReference>
<dbReference type="PANTHER" id="PTHR45138:SF9">
    <property type="entry name" value="DIGUANYLATE CYCLASE DGCM-RELATED"/>
    <property type="match status" value="1"/>
</dbReference>
<dbReference type="SMART" id="SM00267">
    <property type="entry name" value="GGDEF"/>
    <property type="match status" value="1"/>
</dbReference>
<feature type="transmembrane region" description="Helical" evidence="6">
    <location>
        <begin position="12"/>
        <end position="29"/>
    </location>
</feature>
<evidence type="ECO:0000256" key="3">
    <source>
        <dbReference type="ARBA" id="ARBA00022692"/>
    </source>
</evidence>
<reference evidence="8 9" key="1">
    <citation type="submission" date="2018-09" db="EMBL/GenBank/DDBJ databases">
        <title>Paenibacillus aracenensis nov. sp. isolated from a cave in southern Spain.</title>
        <authorList>
            <person name="Jurado V."/>
            <person name="Gutierrez-Patricio S."/>
            <person name="Gonzalez-Pimentel J.L."/>
            <person name="Miller A.Z."/>
            <person name="Laiz L."/>
            <person name="Saiz-Jimenez C."/>
        </authorList>
    </citation>
    <scope>NUCLEOTIDE SEQUENCE [LARGE SCALE GENOMIC DNA]</scope>
    <source>
        <strain evidence="8 9">DSM 22867</strain>
    </source>
</reference>
<feature type="transmembrane region" description="Helical" evidence="6">
    <location>
        <begin position="74"/>
        <end position="97"/>
    </location>
</feature>
<dbReference type="PANTHER" id="PTHR45138">
    <property type="entry name" value="REGULATORY COMPONENTS OF SENSORY TRANSDUCTION SYSTEM"/>
    <property type="match status" value="1"/>
</dbReference>
<dbReference type="AlphaFoldDB" id="A0A3A1UY07"/>
<dbReference type="GO" id="GO:1902201">
    <property type="term" value="P:negative regulation of bacterial-type flagellum-dependent cell motility"/>
    <property type="evidence" value="ECO:0007669"/>
    <property type="project" value="TreeGrafter"/>
</dbReference>
<evidence type="ECO:0000256" key="2">
    <source>
        <dbReference type="ARBA" id="ARBA00022475"/>
    </source>
</evidence>
<organism evidence="8 9">
    <name type="scientific">Paenibacillus nanensis</name>
    <dbReference type="NCBI Taxonomy" id="393251"/>
    <lineage>
        <taxon>Bacteria</taxon>
        <taxon>Bacillati</taxon>
        <taxon>Bacillota</taxon>
        <taxon>Bacilli</taxon>
        <taxon>Bacillales</taxon>
        <taxon>Paenibacillaceae</taxon>
        <taxon>Paenibacillus</taxon>
    </lineage>
</organism>
<evidence type="ECO:0000313" key="8">
    <source>
        <dbReference type="EMBL" id="RIX53408.1"/>
    </source>
</evidence>
<evidence type="ECO:0000259" key="7">
    <source>
        <dbReference type="PROSITE" id="PS50887"/>
    </source>
</evidence>
<dbReference type="NCBIfam" id="TIGR00254">
    <property type="entry name" value="GGDEF"/>
    <property type="match status" value="1"/>
</dbReference>
<dbReference type="GO" id="GO:0000155">
    <property type="term" value="F:phosphorelay sensor kinase activity"/>
    <property type="evidence" value="ECO:0007669"/>
    <property type="project" value="InterPro"/>
</dbReference>
<name>A0A3A1UY07_9BACL</name>
<feature type="transmembrane region" description="Helical" evidence="6">
    <location>
        <begin position="163"/>
        <end position="182"/>
    </location>
</feature>
<proteinExistence type="predicted"/>
<evidence type="ECO:0000256" key="6">
    <source>
        <dbReference type="SAM" id="Phobius"/>
    </source>
</evidence>
<dbReference type="Gene3D" id="3.30.70.270">
    <property type="match status" value="1"/>
</dbReference>
<dbReference type="GO" id="GO:0005886">
    <property type="term" value="C:plasma membrane"/>
    <property type="evidence" value="ECO:0007669"/>
    <property type="project" value="UniProtKB-SubCell"/>
</dbReference>
<feature type="domain" description="GGDEF" evidence="7">
    <location>
        <begin position="230"/>
        <end position="362"/>
    </location>
</feature>
<evidence type="ECO:0000313" key="9">
    <source>
        <dbReference type="Proteomes" id="UP000266482"/>
    </source>
</evidence>
<comment type="caution">
    <text evidence="8">The sequence shown here is derived from an EMBL/GenBank/DDBJ whole genome shotgun (WGS) entry which is preliminary data.</text>
</comment>
<dbReference type="Pfam" id="PF07694">
    <property type="entry name" value="5TM-5TMR_LYT"/>
    <property type="match status" value="1"/>
</dbReference>
<gene>
    <name evidence="8" type="ORF">D3P08_08175</name>
</gene>
<sequence>MNIFNTVQDVIANFSIVTAYLFLVNQFVFRKRALGPPTSFANQLLIGFIAGLLGILLMVFTVQTDGSFIDFRQIALVIAALHGGVAASAITGLIVFLMRMFAFGAISTATVVASANTLLIAVVVGLLFKSKLSYWKKWTYALLVCNVLTSIVFYVNLREKSLLPIFIYIIMMSLGGWFTAYLSQFLAKAKAYFDKVEREATVDFLTGLHNHRTFDQKFNTSLQAAEEKQDCLSIALVDIDYFKKVNDRYGHSNGDAVLKQLGDLLMQTARTFDIVSRNGGEEFSVLMYDTPHEHALSIAEKFRIAVEQHHFRLNDGQSIRLTVSIGVATYPDTNRDDLIDQADGALYQAKTDGRNAVRSSRAIKKQI</sequence>
<evidence type="ECO:0000256" key="5">
    <source>
        <dbReference type="ARBA" id="ARBA00023136"/>
    </source>
</evidence>
<protein>
    <submittedName>
        <fullName evidence="8">GGDEF domain-containing protein</fullName>
    </submittedName>
</protein>
<keyword evidence="2" id="KW-1003">Cell membrane</keyword>
<dbReference type="InterPro" id="IPR043128">
    <property type="entry name" value="Rev_trsase/Diguanyl_cyclase"/>
</dbReference>
<dbReference type="SUPFAM" id="SSF55073">
    <property type="entry name" value="Nucleotide cyclase"/>
    <property type="match status" value="1"/>
</dbReference>
<dbReference type="GO" id="GO:0043709">
    <property type="term" value="P:cell adhesion involved in single-species biofilm formation"/>
    <property type="evidence" value="ECO:0007669"/>
    <property type="project" value="TreeGrafter"/>
</dbReference>
<dbReference type="GO" id="GO:0071555">
    <property type="term" value="P:cell wall organization"/>
    <property type="evidence" value="ECO:0007669"/>
    <property type="project" value="InterPro"/>
</dbReference>
<feature type="transmembrane region" description="Helical" evidence="6">
    <location>
        <begin position="41"/>
        <end position="62"/>
    </location>
</feature>
<evidence type="ECO:0000256" key="4">
    <source>
        <dbReference type="ARBA" id="ARBA00022989"/>
    </source>
</evidence>
<dbReference type="OrthoDB" id="9759607at2"/>
<dbReference type="RefSeq" id="WP_119599017.1">
    <property type="nucleotide sequence ID" value="NZ_QXQA01000004.1"/>
</dbReference>
<keyword evidence="9" id="KW-1185">Reference proteome</keyword>
<accession>A0A3A1UY07</accession>
<evidence type="ECO:0000256" key="1">
    <source>
        <dbReference type="ARBA" id="ARBA00004651"/>
    </source>
</evidence>
<feature type="transmembrane region" description="Helical" evidence="6">
    <location>
        <begin position="140"/>
        <end position="157"/>
    </location>
</feature>
<keyword evidence="5 6" id="KW-0472">Membrane</keyword>
<dbReference type="FunFam" id="3.30.70.270:FF:000001">
    <property type="entry name" value="Diguanylate cyclase domain protein"/>
    <property type="match status" value="1"/>
</dbReference>
<dbReference type="Pfam" id="PF00990">
    <property type="entry name" value="GGDEF"/>
    <property type="match status" value="1"/>
</dbReference>
<comment type="subcellular location">
    <subcellularLocation>
        <location evidence="1">Cell membrane</location>
        <topology evidence="1">Multi-pass membrane protein</topology>
    </subcellularLocation>
</comment>
<feature type="transmembrane region" description="Helical" evidence="6">
    <location>
        <begin position="103"/>
        <end position="128"/>
    </location>
</feature>
<dbReference type="InterPro" id="IPR011620">
    <property type="entry name" value="Sig_transdc_His_kinase_LytS_TM"/>
</dbReference>
<dbReference type="Proteomes" id="UP000266482">
    <property type="component" value="Unassembled WGS sequence"/>
</dbReference>
<dbReference type="InterPro" id="IPR000160">
    <property type="entry name" value="GGDEF_dom"/>
</dbReference>
<dbReference type="GO" id="GO:0052621">
    <property type="term" value="F:diguanylate cyclase activity"/>
    <property type="evidence" value="ECO:0007669"/>
    <property type="project" value="TreeGrafter"/>
</dbReference>
<dbReference type="CDD" id="cd01949">
    <property type="entry name" value="GGDEF"/>
    <property type="match status" value="1"/>
</dbReference>
<keyword evidence="3 6" id="KW-0812">Transmembrane</keyword>
<keyword evidence="4 6" id="KW-1133">Transmembrane helix</keyword>
<dbReference type="InterPro" id="IPR029787">
    <property type="entry name" value="Nucleotide_cyclase"/>
</dbReference>